<dbReference type="SUPFAM" id="SSF53850">
    <property type="entry name" value="Periplasmic binding protein-like II"/>
    <property type="match status" value="1"/>
</dbReference>
<dbReference type="PANTHER" id="PTHR30290:SF83">
    <property type="entry name" value="ABC TRANSPORTER SUBSTRATE-BINDING PROTEIN"/>
    <property type="match status" value="1"/>
</dbReference>
<evidence type="ECO:0000259" key="1">
    <source>
        <dbReference type="Pfam" id="PF00496"/>
    </source>
</evidence>
<dbReference type="GO" id="GO:0043190">
    <property type="term" value="C:ATP-binding cassette (ABC) transporter complex"/>
    <property type="evidence" value="ECO:0007669"/>
    <property type="project" value="InterPro"/>
</dbReference>
<dbReference type="RefSeq" id="WP_204718390.1">
    <property type="nucleotide sequence ID" value="NZ_JAFFGU010000007.1"/>
</dbReference>
<dbReference type="InterPro" id="IPR000914">
    <property type="entry name" value="SBP_5_dom"/>
</dbReference>
<accession>A0AAW4G7N9</accession>
<feature type="domain" description="Solute-binding protein family 5" evidence="1">
    <location>
        <begin position="99"/>
        <end position="453"/>
    </location>
</feature>
<dbReference type="PIRSF" id="PIRSF002741">
    <property type="entry name" value="MppA"/>
    <property type="match status" value="1"/>
</dbReference>
<dbReference type="GO" id="GO:0015833">
    <property type="term" value="P:peptide transport"/>
    <property type="evidence" value="ECO:0007669"/>
    <property type="project" value="TreeGrafter"/>
</dbReference>
<protein>
    <submittedName>
        <fullName evidence="2">ABC transporter substrate-binding protein</fullName>
    </submittedName>
</protein>
<gene>
    <name evidence="2" type="ORF">JTZ10_16105</name>
</gene>
<reference evidence="2" key="1">
    <citation type="submission" date="2021-02" db="EMBL/GenBank/DDBJ databases">
        <title>Taxonomy, biology and ecology of Rhodococcus bacteria occurring in California pistachio and other woody hosts as revealed by genome sequence analyses.</title>
        <authorList>
            <person name="Riely B."/>
            <person name="Gai Y."/>
        </authorList>
    </citation>
    <scope>NUCLEOTIDE SEQUENCE</scope>
    <source>
        <strain evidence="2">BP-295</strain>
    </source>
</reference>
<organism evidence="2 3">
    <name type="scientific">Gordonia rubripertincta</name>
    <name type="common">Rhodococcus corallinus</name>
    <dbReference type="NCBI Taxonomy" id="36822"/>
    <lineage>
        <taxon>Bacteria</taxon>
        <taxon>Bacillati</taxon>
        <taxon>Actinomycetota</taxon>
        <taxon>Actinomycetes</taxon>
        <taxon>Mycobacteriales</taxon>
        <taxon>Gordoniaceae</taxon>
        <taxon>Gordonia</taxon>
    </lineage>
</organism>
<dbReference type="InterPro" id="IPR039424">
    <property type="entry name" value="SBP_5"/>
</dbReference>
<evidence type="ECO:0000313" key="3">
    <source>
        <dbReference type="Proteomes" id="UP001195196"/>
    </source>
</evidence>
<dbReference type="GO" id="GO:0042597">
    <property type="term" value="C:periplasmic space"/>
    <property type="evidence" value="ECO:0007669"/>
    <property type="project" value="UniProtKB-ARBA"/>
</dbReference>
<evidence type="ECO:0000313" key="2">
    <source>
        <dbReference type="EMBL" id="MBM7279274.1"/>
    </source>
</evidence>
<proteinExistence type="predicted"/>
<comment type="caution">
    <text evidence="2">The sequence shown here is derived from an EMBL/GenBank/DDBJ whole genome shotgun (WGS) entry which is preliminary data.</text>
</comment>
<dbReference type="PANTHER" id="PTHR30290">
    <property type="entry name" value="PERIPLASMIC BINDING COMPONENT OF ABC TRANSPORTER"/>
    <property type="match status" value="1"/>
</dbReference>
<dbReference type="InterPro" id="IPR030678">
    <property type="entry name" value="Peptide/Ni-bd"/>
</dbReference>
<dbReference type="Pfam" id="PF00496">
    <property type="entry name" value="SBP_bac_5"/>
    <property type="match status" value="1"/>
</dbReference>
<dbReference type="EMBL" id="JAFFGU010000007">
    <property type="protein sequence ID" value="MBM7279274.1"/>
    <property type="molecule type" value="Genomic_DNA"/>
</dbReference>
<dbReference type="AlphaFoldDB" id="A0AAW4G7N9"/>
<sequence>MTRCTGTTIRRPGTTDRRRARALLIAGLAALLVVLAVAGCTPRAVDTGNTLVIAIESEADILDPQSAGGWVTWRINRQIFEPLVDEDLSVPSAQAPVPELRPGLAESWDVSPDGLEYTFHIREGVRFHDGTLLDAEAVEYNVRRMWDKNSPQYSAKAAGQTGFVWKFTEDVRTVDDHTVIIRLTQPFSEFLRMLAQGGNGSTAIMSPAALKTYGEDIADHPVGTGPFMFAERVRGERISLERNPDYWGNVPEIAGVVFRPLPDASARTAALRSGDVDVIAVPNPDSVDNLVDEGYQLSEGRPPHVWYLSFNMRDPIMGRKEVRQAINLAINRDGMAKDLLRGTVNPAYGVQAPANSAYVERTDAYARNLDRARELLAQSGYGGGFTTTLTTSVDGSGQIIPSQMAEYLQQNLAEIGIDLEISTQEWISYLGVWAQGAAPGVGMAQMSWGMTSPYWLYIATSSDLIAPNGPNVGYYSNPELDAAMDKALRATDTADADVWWRRANDIVTEDAALAPVVNDKAPYILAPYVSGFVSASEEWYDLTEVRLEQ</sequence>
<dbReference type="Gene3D" id="3.10.105.10">
    <property type="entry name" value="Dipeptide-binding Protein, Domain 3"/>
    <property type="match status" value="1"/>
</dbReference>
<dbReference type="Gene3D" id="3.40.190.10">
    <property type="entry name" value="Periplasmic binding protein-like II"/>
    <property type="match status" value="1"/>
</dbReference>
<dbReference type="Proteomes" id="UP001195196">
    <property type="component" value="Unassembled WGS sequence"/>
</dbReference>
<name>A0AAW4G7N9_GORRU</name>
<dbReference type="CDD" id="cd08495">
    <property type="entry name" value="PBP2_NikA_DppA_OppA_like_8"/>
    <property type="match status" value="1"/>
</dbReference>
<dbReference type="GO" id="GO:1904680">
    <property type="term" value="F:peptide transmembrane transporter activity"/>
    <property type="evidence" value="ECO:0007669"/>
    <property type="project" value="TreeGrafter"/>
</dbReference>